<evidence type="ECO:0000256" key="3">
    <source>
        <dbReference type="ARBA" id="ARBA00022989"/>
    </source>
</evidence>
<feature type="transmembrane region" description="Helical" evidence="6">
    <location>
        <begin position="133"/>
        <end position="151"/>
    </location>
</feature>
<dbReference type="PANTHER" id="PTHR13285:SF18">
    <property type="entry name" value="PROTEIN-CYSTEINE N-PALMITOYLTRANSFERASE RASP"/>
    <property type="match status" value="1"/>
</dbReference>
<dbReference type="InterPro" id="IPR051085">
    <property type="entry name" value="MB_O-acyltransferase"/>
</dbReference>
<feature type="transmembrane region" description="Helical" evidence="6">
    <location>
        <begin position="98"/>
        <end position="121"/>
    </location>
</feature>
<evidence type="ECO:0000256" key="6">
    <source>
        <dbReference type="SAM" id="Phobius"/>
    </source>
</evidence>
<comment type="subcellular location">
    <subcellularLocation>
        <location evidence="1">Membrane</location>
        <topology evidence="1">Multi-pass membrane protein</topology>
    </subcellularLocation>
</comment>
<dbReference type="GO" id="GO:0016746">
    <property type="term" value="F:acyltransferase activity"/>
    <property type="evidence" value="ECO:0007669"/>
    <property type="project" value="TreeGrafter"/>
</dbReference>
<dbReference type="Proteomes" id="UP001054857">
    <property type="component" value="Unassembled WGS sequence"/>
</dbReference>
<dbReference type="GO" id="GO:0019432">
    <property type="term" value="P:triglyceride biosynthetic process"/>
    <property type="evidence" value="ECO:0007669"/>
    <property type="project" value="UniProtKB-ARBA"/>
</dbReference>
<feature type="non-terminal residue" evidence="7">
    <location>
        <position position="422"/>
    </location>
</feature>
<proteinExistence type="predicted"/>
<dbReference type="Pfam" id="PF03062">
    <property type="entry name" value="MBOAT"/>
    <property type="match status" value="1"/>
</dbReference>
<sequence>MQPKRMLLVERLAYLAVIAWALWNVTFEGYRFAKHVRSVTHLPGLVYEGPVLGINDLSDYQWRSFRASAALLAGAMAGFVCISRLARALPAGRQPLMVAVSLLFLVVLHGSSAIFVLLLLLGGYGLSRRMAKVPYGLLAVWAYACATLLLVRIKNGFSFHAVSPSLSFLDHHSGLLRWHIHYNLLILRLISFAADLHWSRSPRMQQHQQHQQQQQQQQQAPRAAASPVAAAGNAAGGGGAAAAGAGAGVARGGGDGGLLGLSRAMEKELRTRVETPLPLSYYGLGSFLEYVLYPPLYIAGPIITFNSFASQRLLAPIKQLGATQVIAYILRAALAWACLEGLTHALPYNSIAKHRVLERLTASAFTPAPRPLHYAITGYWVLIFMWLKFTVIWRFFRAAALADGVVPPENMTRCVCNNYDIE</sequence>
<reference evidence="7 8" key="1">
    <citation type="journal article" date="2021" name="Sci. Rep.">
        <title>Genome sequencing of the multicellular alga Astrephomene provides insights into convergent evolution of germ-soma differentiation.</title>
        <authorList>
            <person name="Yamashita S."/>
            <person name="Yamamoto K."/>
            <person name="Matsuzaki R."/>
            <person name="Suzuki S."/>
            <person name="Yamaguchi H."/>
            <person name="Hirooka S."/>
            <person name="Minakuchi Y."/>
            <person name="Miyagishima S."/>
            <person name="Kawachi M."/>
            <person name="Toyoda A."/>
            <person name="Nozaki H."/>
        </authorList>
    </citation>
    <scope>NUCLEOTIDE SEQUENCE [LARGE SCALE GENOMIC DNA]</scope>
    <source>
        <strain evidence="7 8">NIES-4017</strain>
    </source>
</reference>
<evidence type="ECO:0000256" key="5">
    <source>
        <dbReference type="SAM" id="MobiDB-lite"/>
    </source>
</evidence>
<feature type="transmembrane region" description="Helical" evidence="6">
    <location>
        <begin position="65"/>
        <end position="86"/>
    </location>
</feature>
<dbReference type="InterPro" id="IPR004299">
    <property type="entry name" value="MBOAT_fam"/>
</dbReference>
<evidence type="ECO:0000256" key="4">
    <source>
        <dbReference type="ARBA" id="ARBA00023136"/>
    </source>
</evidence>
<dbReference type="AlphaFoldDB" id="A0AAD3DIK6"/>
<keyword evidence="4 6" id="KW-0472">Membrane</keyword>
<dbReference type="GO" id="GO:0016020">
    <property type="term" value="C:membrane"/>
    <property type="evidence" value="ECO:0007669"/>
    <property type="project" value="UniProtKB-SubCell"/>
</dbReference>
<organism evidence="7 8">
    <name type="scientific">Astrephomene gubernaculifera</name>
    <dbReference type="NCBI Taxonomy" id="47775"/>
    <lineage>
        <taxon>Eukaryota</taxon>
        <taxon>Viridiplantae</taxon>
        <taxon>Chlorophyta</taxon>
        <taxon>core chlorophytes</taxon>
        <taxon>Chlorophyceae</taxon>
        <taxon>CS clade</taxon>
        <taxon>Chlamydomonadales</taxon>
        <taxon>Astrephomenaceae</taxon>
        <taxon>Astrephomene</taxon>
    </lineage>
</organism>
<evidence type="ECO:0000256" key="1">
    <source>
        <dbReference type="ARBA" id="ARBA00004141"/>
    </source>
</evidence>
<protein>
    <submittedName>
        <fullName evidence="7">Uncharacterized protein</fullName>
    </submittedName>
</protein>
<keyword evidence="3 6" id="KW-1133">Transmembrane helix</keyword>
<evidence type="ECO:0000313" key="7">
    <source>
        <dbReference type="EMBL" id="GFR42506.1"/>
    </source>
</evidence>
<keyword evidence="2 6" id="KW-0812">Transmembrane</keyword>
<dbReference type="GO" id="GO:0005783">
    <property type="term" value="C:endoplasmic reticulum"/>
    <property type="evidence" value="ECO:0007669"/>
    <property type="project" value="TreeGrafter"/>
</dbReference>
<keyword evidence="8" id="KW-1185">Reference proteome</keyword>
<dbReference type="EMBL" id="BMAR01000003">
    <property type="protein sequence ID" value="GFR42506.1"/>
    <property type="molecule type" value="Genomic_DNA"/>
</dbReference>
<gene>
    <name evidence="7" type="ORF">Agub_g3297</name>
</gene>
<name>A0AAD3DIK6_9CHLO</name>
<comment type="caution">
    <text evidence="7">The sequence shown here is derived from an EMBL/GenBank/DDBJ whole genome shotgun (WGS) entry which is preliminary data.</text>
</comment>
<feature type="transmembrane region" description="Helical" evidence="6">
    <location>
        <begin position="371"/>
        <end position="387"/>
    </location>
</feature>
<feature type="compositionally biased region" description="Low complexity" evidence="5">
    <location>
        <begin position="205"/>
        <end position="225"/>
    </location>
</feature>
<feature type="transmembrane region" description="Helical" evidence="6">
    <location>
        <begin position="12"/>
        <end position="33"/>
    </location>
</feature>
<feature type="region of interest" description="Disordered" evidence="5">
    <location>
        <begin position="203"/>
        <end position="225"/>
    </location>
</feature>
<accession>A0AAD3DIK6</accession>
<evidence type="ECO:0000256" key="2">
    <source>
        <dbReference type="ARBA" id="ARBA00022692"/>
    </source>
</evidence>
<evidence type="ECO:0000313" key="8">
    <source>
        <dbReference type="Proteomes" id="UP001054857"/>
    </source>
</evidence>
<dbReference type="PANTHER" id="PTHR13285">
    <property type="entry name" value="ACYLTRANSFERASE"/>
    <property type="match status" value="1"/>
</dbReference>